<dbReference type="SUPFAM" id="SSF103473">
    <property type="entry name" value="MFS general substrate transporter"/>
    <property type="match status" value="1"/>
</dbReference>
<evidence type="ECO:0000313" key="9">
    <source>
        <dbReference type="Proteomes" id="UP001170713"/>
    </source>
</evidence>
<dbReference type="Gene3D" id="1.20.1250.20">
    <property type="entry name" value="MFS general substrate transporter like domains"/>
    <property type="match status" value="2"/>
</dbReference>
<feature type="transmembrane region" description="Helical" evidence="6">
    <location>
        <begin position="212"/>
        <end position="233"/>
    </location>
</feature>
<feature type="transmembrane region" description="Helical" evidence="6">
    <location>
        <begin position="371"/>
        <end position="387"/>
    </location>
</feature>
<feature type="transmembrane region" description="Helical" evidence="6">
    <location>
        <begin position="248"/>
        <end position="266"/>
    </location>
</feature>
<keyword evidence="4 6" id="KW-1133">Transmembrane helix</keyword>
<dbReference type="InterPro" id="IPR004752">
    <property type="entry name" value="AmpG_permease/AT-1"/>
</dbReference>
<reference evidence="8" key="2">
    <citation type="submission" date="2023-01" db="EMBL/GenBank/DDBJ databases">
        <authorList>
            <person name="Uljanovas D."/>
        </authorList>
    </citation>
    <scope>NUCLEOTIDE SEQUENCE</scope>
    <source>
        <strain evidence="8">W48</strain>
    </source>
</reference>
<feature type="transmembrane region" description="Helical" evidence="6">
    <location>
        <begin position="302"/>
        <end position="325"/>
    </location>
</feature>
<evidence type="ECO:0000256" key="4">
    <source>
        <dbReference type="ARBA" id="ARBA00022989"/>
    </source>
</evidence>
<feature type="transmembrane region" description="Helical" evidence="6">
    <location>
        <begin position="38"/>
        <end position="55"/>
    </location>
</feature>
<dbReference type="InterPro" id="IPR020846">
    <property type="entry name" value="MFS_dom"/>
</dbReference>
<evidence type="ECO:0000256" key="3">
    <source>
        <dbReference type="ARBA" id="ARBA00022692"/>
    </source>
</evidence>
<dbReference type="Proteomes" id="UP001170713">
    <property type="component" value="Unassembled WGS sequence"/>
</dbReference>
<keyword evidence="5 6" id="KW-0472">Membrane</keyword>
<comment type="subcellular location">
    <subcellularLocation>
        <location evidence="1">Membrane</location>
        <topology evidence="1">Multi-pass membrane protein</topology>
    </subcellularLocation>
</comment>
<dbReference type="AlphaFoldDB" id="A0AAW7Q206"/>
<evidence type="ECO:0000256" key="6">
    <source>
        <dbReference type="SAM" id="Phobius"/>
    </source>
</evidence>
<evidence type="ECO:0000256" key="2">
    <source>
        <dbReference type="ARBA" id="ARBA00022448"/>
    </source>
</evidence>
<evidence type="ECO:0000259" key="7">
    <source>
        <dbReference type="PROSITE" id="PS50850"/>
    </source>
</evidence>
<keyword evidence="2" id="KW-0813">Transport</keyword>
<feature type="transmembrane region" description="Helical" evidence="6">
    <location>
        <begin position="9"/>
        <end position="32"/>
    </location>
</feature>
<feature type="transmembrane region" description="Helical" evidence="6">
    <location>
        <begin position="76"/>
        <end position="94"/>
    </location>
</feature>
<comment type="caution">
    <text evidence="8">The sequence shown here is derived from an EMBL/GenBank/DDBJ whole genome shotgun (WGS) entry which is preliminary data.</text>
</comment>
<dbReference type="GO" id="GO:0022857">
    <property type="term" value="F:transmembrane transporter activity"/>
    <property type="evidence" value="ECO:0007669"/>
    <property type="project" value="InterPro"/>
</dbReference>
<dbReference type="PANTHER" id="PTHR12778:SF10">
    <property type="entry name" value="MAJOR FACILITATOR SUPERFAMILY DOMAIN-CONTAINING PROTEIN 3"/>
    <property type="match status" value="1"/>
</dbReference>
<dbReference type="PROSITE" id="PS50850">
    <property type="entry name" value="MFS"/>
    <property type="match status" value="1"/>
</dbReference>
<protein>
    <submittedName>
        <fullName evidence="8">MFS transporter</fullName>
    </submittedName>
</protein>
<dbReference type="InterPro" id="IPR036259">
    <property type="entry name" value="MFS_trans_sf"/>
</dbReference>
<feature type="transmembrane region" description="Helical" evidence="6">
    <location>
        <begin position="346"/>
        <end position="365"/>
    </location>
</feature>
<feature type="transmembrane region" description="Helical" evidence="6">
    <location>
        <begin position="166"/>
        <end position="186"/>
    </location>
</feature>
<dbReference type="EMBL" id="JAQJJC010000002">
    <property type="protein sequence ID" value="MDN5113534.1"/>
    <property type="molecule type" value="Genomic_DNA"/>
</dbReference>
<accession>A0AAW7Q206</accession>
<feature type="transmembrane region" description="Helical" evidence="6">
    <location>
        <begin position="278"/>
        <end position="296"/>
    </location>
</feature>
<dbReference type="Pfam" id="PF07690">
    <property type="entry name" value="MFS_1"/>
    <property type="match status" value="1"/>
</dbReference>
<dbReference type="RefSeq" id="WP_258271319.1">
    <property type="nucleotide sequence ID" value="NZ_JANQCR010000001.1"/>
</dbReference>
<dbReference type="GO" id="GO:0016020">
    <property type="term" value="C:membrane"/>
    <property type="evidence" value="ECO:0007669"/>
    <property type="project" value="UniProtKB-SubCell"/>
</dbReference>
<keyword evidence="3 6" id="KW-0812">Transmembrane</keyword>
<feature type="domain" description="Major facilitator superfamily (MFS) profile" evidence="7">
    <location>
        <begin position="9"/>
        <end position="391"/>
    </location>
</feature>
<feature type="transmembrane region" description="Helical" evidence="6">
    <location>
        <begin position="100"/>
        <end position="121"/>
    </location>
</feature>
<organism evidence="8 9">
    <name type="scientific">Aliarcobacter butzleri</name>
    <dbReference type="NCBI Taxonomy" id="28197"/>
    <lineage>
        <taxon>Bacteria</taxon>
        <taxon>Pseudomonadati</taxon>
        <taxon>Campylobacterota</taxon>
        <taxon>Epsilonproteobacteria</taxon>
        <taxon>Campylobacterales</taxon>
        <taxon>Arcobacteraceae</taxon>
        <taxon>Aliarcobacter</taxon>
    </lineage>
</organism>
<dbReference type="PANTHER" id="PTHR12778">
    <property type="entry name" value="SOLUTE CARRIER FAMILY 33 ACETYL-COA TRANSPORTER -RELATED"/>
    <property type="match status" value="1"/>
</dbReference>
<sequence length="391" mass="44675">MNQLTKKNILFSILFTAILTPMIFFVMGLPMILQIKGFDASLIGIFQLAGLPMIFKFLMSPPIDKIVFEKKHYKKWTFYIGILYILLLTIISFLSLENSIYPVFIAILITAFISTFMDIPLNALAIKTFTKEQSLSAGSYKISAYSMASLLGGGIFLLVFNHLGWNLTFILMALLVLFSLFALYFIEESDEIIYVERISSKNIITFFKQKDIGIWIFILSFYFVSISALWVFIKPYLIHKGVKPDDVAIWVGIYGSFIAILGGALSNYIGKKFSKKNLLIIFMFFNIFSTSLLIFIEQYNLTFYYLIISVTFIALAIALSSAIIFSMIMDYSRKESRAIDYSVQSSIFSFTRIISAVIAGIIVSNFGFDKMFIFELFCLVLVTFVIYKKYI</sequence>
<evidence type="ECO:0000256" key="1">
    <source>
        <dbReference type="ARBA" id="ARBA00004141"/>
    </source>
</evidence>
<evidence type="ECO:0000256" key="5">
    <source>
        <dbReference type="ARBA" id="ARBA00023136"/>
    </source>
</evidence>
<feature type="transmembrane region" description="Helical" evidence="6">
    <location>
        <begin position="142"/>
        <end position="160"/>
    </location>
</feature>
<dbReference type="InterPro" id="IPR011701">
    <property type="entry name" value="MFS"/>
</dbReference>
<reference evidence="8" key="1">
    <citation type="journal article" date="2023" name="Microorganisms">
        <title>Genomic Characterization of Arcobacter butzleri Strains Isolated from Various Sources in Lithuania.</title>
        <authorList>
            <person name="Uljanovas D."/>
            <person name="Golz G."/>
            <person name="Fleischmann S."/>
            <person name="Kudirkiene E."/>
            <person name="Kasetiene N."/>
            <person name="Grineviciene A."/>
            <person name="Tamuleviciene E."/>
            <person name="Aksomaitiene J."/>
            <person name="Alter T."/>
            <person name="Malakauskas M."/>
        </authorList>
    </citation>
    <scope>NUCLEOTIDE SEQUENCE</scope>
    <source>
        <strain evidence="8">W48</strain>
    </source>
</reference>
<proteinExistence type="predicted"/>
<gene>
    <name evidence="8" type="ORF">PJV88_02630</name>
</gene>
<evidence type="ECO:0000313" key="8">
    <source>
        <dbReference type="EMBL" id="MDN5113534.1"/>
    </source>
</evidence>
<name>A0AAW7Q206_9BACT</name>